<evidence type="ECO:0000313" key="1">
    <source>
        <dbReference type="EMBL" id="KAH8015100.1"/>
    </source>
</evidence>
<evidence type="ECO:0000313" key="2">
    <source>
        <dbReference type="Proteomes" id="UP000827872"/>
    </source>
</evidence>
<dbReference type="Proteomes" id="UP000827872">
    <property type="component" value="Linkage Group LG02"/>
</dbReference>
<reference evidence="1" key="1">
    <citation type="submission" date="2021-08" db="EMBL/GenBank/DDBJ databases">
        <title>The first chromosome-level gecko genome reveals the dynamic sex chromosomes of Neotropical dwarf geckos (Sphaerodactylidae: Sphaerodactylus).</title>
        <authorList>
            <person name="Pinto B.J."/>
            <person name="Keating S.E."/>
            <person name="Gamble T."/>
        </authorList>
    </citation>
    <scope>NUCLEOTIDE SEQUENCE</scope>
    <source>
        <strain evidence="1">TG3544</strain>
    </source>
</reference>
<sequence length="307" mass="31950">MNGSRAYRCGGLRWLEGAPSALPGSLLFAAGLAGNALALGLLWHHHHRRRRRGVGGGRGVPAFQLLIGALAATDLLGKCLLSPVVLAAYARNRSLSALWPPTAAEAPGGSAAAAAVEGVPPGGLCQLFACLMAFFGLAPSLLLLAMALDVWLSLGRPYCYQRHARRRRRLGALLGGAAGALCALFCALPLLGFGAPVQYCPGTWCFLRMAGPGPGRAYALLYASLLGLLVLAVGLLNLATMRSLCRLARRQPPRGSRLGSARAPAPAPAPSRLEELGHLTLLALMTVVFTVCSLPLIVGIGLFEVVA</sequence>
<dbReference type="EMBL" id="CM037615">
    <property type="protein sequence ID" value="KAH8015100.1"/>
    <property type="molecule type" value="Genomic_DNA"/>
</dbReference>
<gene>
    <name evidence="1" type="ORF">K3G42_033235</name>
</gene>
<comment type="caution">
    <text evidence="1">The sequence shown here is derived from an EMBL/GenBank/DDBJ whole genome shotgun (WGS) entry which is preliminary data.</text>
</comment>
<accession>A0ACB8G6U5</accession>
<name>A0ACB8G6U5_9SAUR</name>
<organism evidence="1 2">
    <name type="scientific">Sphaerodactylus townsendi</name>
    <dbReference type="NCBI Taxonomy" id="933632"/>
    <lineage>
        <taxon>Eukaryota</taxon>
        <taxon>Metazoa</taxon>
        <taxon>Chordata</taxon>
        <taxon>Craniata</taxon>
        <taxon>Vertebrata</taxon>
        <taxon>Euteleostomi</taxon>
        <taxon>Lepidosauria</taxon>
        <taxon>Squamata</taxon>
        <taxon>Bifurcata</taxon>
        <taxon>Gekkota</taxon>
        <taxon>Sphaerodactylidae</taxon>
        <taxon>Sphaerodactylus</taxon>
    </lineage>
</organism>
<keyword evidence="2" id="KW-1185">Reference proteome</keyword>
<protein>
    <submittedName>
        <fullName evidence="1">Uncharacterized protein</fullName>
    </submittedName>
</protein>
<proteinExistence type="predicted"/>